<sequence length="61" mass="7114">MSYAFGRGPPEYDSQPSYLGRRRSTRYEMVARSEHDRSCVDHPPADDSPDWRPTPTARHTY</sequence>
<dbReference type="EMBL" id="UYRU01018562">
    <property type="protein sequence ID" value="VDK53736.1"/>
    <property type="molecule type" value="Genomic_DNA"/>
</dbReference>
<keyword evidence="3" id="KW-1185">Reference proteome</keyword>
<evidence type="ECO:0000256" key="1">
    <source>
        <dbReference type="SAM" id="MobiDB-lite"/>
    </source>
</evidence>
<dbReference type="AlphaFoldDB" id="A0A3P6QSE0"/>
<proteinExistence type="predicted"/>
<feature type="region of interest" description="Disordered" evidence="1">
    <location>
        <begin position="1"/>
        <end position="61"/>
    </location>
</feature>
<organism evidence="2 3">
    <name type="scientific">Dibothriocephalus latus</name>
    <name type="common">Fish tapeworm</name>
    <name type="synonym">Diphyllobothrium latum</name>
    <dbReference type="NCBI Taxonomy" id="60516"/>
    <lineage>
        <taxon>Eukaryota</taxon>
        <taxon>Metazoa</taxon>
        <taxon>Spiralia</taxon>
        <taxon>Lophotrochozoa</taxon>
        <taxon>Platyhelminthes</taxon>
        <taxon>Cestoda</taxon>
        <taxon>Eucestoda</taxon>
        <taxon>Diphyllobothriidea</taxon>
        <taxon>Diphyllobothriidae</taxon>
        <taxon>Dibothriocephalus</taxon>
    </lineage>
</organism>
<evidence type="ECO:0000313" key="3">
    <source>
        <dbReference type="Proteomes" id="UP000281553"/>
    </source>
</evidence>
<protein>
    <submittedName>
        <fullName evidence="2">Uncharacterized protein</fullName>
    </submittedName>
</protein>
<feature type="non-terminal residue" evidence="2">
    <location>
        <position position="61"/>
    </location>
</feature>
<reference evidence="2 3" key="1">
    <citation type="submission" date="2018-11" db="EMBL/GenBank/DDBJ databases">
        <authorList>
            <consortium name="Pathogen Informatics"/>
        </authorList>
    </citation>
    <scope>NUCLEOTIDE SEQUENCE [LARGE SCALE GENOMIC DNA]</scope>
</reference>
<evidence type="ECO:0000313" key="2">
    <source>
        <dbReference type="EMBL" id="VDK53736.1"/>
    </source>
</evidence>
<accession>A0A3P6QSE0</accession>
<name>A0A3P6QSE0_DIBLA</name>
<gene>
    <name evidence="2" type="ORF">DILT_LOCUS1986</name>
</gene>
<dbReference type="Proteomes" id="UP000281553">
    <property type="component" value="Unassembled WGS sequence"/>
</dbReference>
<feature type="compositionally biased region" description="Basic and acidic residues" evidence="1">
    <location>
        <begin position="25"/>
        <end position="45"/>
    </location>
</feature>